<evidence type="ECO:0000313" key="2">
    <source>
        <dbReference type="EMBL" id="KAH3796632.1"/>
    </source>
</evidence>
<comment type="caution">
    <text evidence="2">The sequence shown here is derived from an EMBL/GenBank/DDBJ whole genome shotgun (WGS) entry which is preliminary data.</text>
</comment>
<dbReference type="Proteomes" id="UP000828390">
    <property type="component" value="Unassembled WGS sequence"/>
</dbReference>
<organism evidence="2 3">
    <name type="scientific">Dreissena polymorpha</name>
    <name type="common">Zebra mussel</name>
    <name type="synonym">Mytilus polymorpha</name>
    <dbReference type="NCBI Taxonomy" id="45954"/>
    <lineage>
        <taxon>Eukaryota</taxon>
        <taxon>Metazoa</taxon>
        <taxon>Spiralia</taxon>
        <taxon>Lophotrochozoa</taxon>
        <taxon>Mollusca</taxon>
        <taxon>Bivalvia</taxon>
        <taxon>Autobranchia</taxon>
        <taxon>Heteroconchia</taxon>
        <taxon>Euheterodonta</taxon>
        <taxon>Imparidentia</taxon>
        <taxon>Neoheterodontei</taxon>
        <taxon>Myida</taxon>
        <taxon>Dreissenoidea</taxon>
        <taxon>Dreissenidae</taxon>
        <taxon>Dreissena</taxon>
    </lineage>
</organism>
<protein>
    <submittedName>
        <fullName evidence="2">Uncharacterized protein</fullName>
    </submittedName>
</protein>
<evidence type="ECO:0000313" key="3">
    <source>
        <dbReference type="Proteomes" id="UP000828390"/>
    </source>
</evidence>
<reference evidence="2" key="1">
    <citation type="journal article" date="2019" name="bioRxiv">
        <title>The Genome of the Zebra Mussel, Dreissena polymorpha: A Resource for Invasive Species Research.</title>
        <authorList>
            <person name="McCartney M.A."/>
            <person name="Auch B."/>
            <person name="Kono T."/>
            <person name="Mallez S."/>
            <person name="Zhang Y."/>
            <person name="Obille A."/>
            <person name="Becker A."/>
            <person name="Abrahante J.E."/>
            <person name="Garbe J."/>
            <person name="Badalamenti J.P."/>
            <person name="Herman A."/>
            <person name="Mangelson H."/>
            <person name="Liachko I."/>
            <person name="Sullivan S."/>
            <person name="Sone E.D."/>
            <person name="Koren S."/>
            <person name="Silverstein K.A.T."/>
            <person name="Beckman K.B."/>
            <person name="Gohl D.M."/>
        </authorList>
    </citation>
    <scope>NUCLEOTIDE SEQUENCE</scope>
    <source>
        <strain evidence="2">Duluth1</strain>
        <tissue evidence="2">Whole animal</tissue>
    </source>
</reference>
<keyword evidence="3" id="KW-1185">Reference proteome</keyword>
<sequence length="105" mass="11580">MLVYISHSGLTRTLLLMMLCHAIYETDRSRSLLTAFNRTGACLSYQTIRSARSLLASYAVKCSEDGETPILSSFTKDDYIMAGMENSDYAVKSSISGTEGHIMLP</sequence>
<reference evidence="2" key="2">
    <citation type="submission" date="2020-11" db="EMBL/GenBank/DDBJ databases">
        <authorList>
            <person name="McCartney M.A."/>
            <person name="Auch B."/>
            <person name="Kono T."/>
            <person name="Mallez S."/>
            <person name="Becker A."/>
            <person name="Gohl D.M."/>
            <person name="Silverstein K.A.T."/>
            <person name="Koren S."/>
            <person name="Bechman K.B."/>
            <person name="Herman A."/>
            <person name="Abrahante J.E."/>
            <person name="Garbe J."/>
        </authorList>
    </citation>
    <scope>NUCLEOTIDE SEQUENCE</scope>
    <source>
        <strain evidence="2">Duluth1</strain>
        <tissue evidence="2">Whole animal</tissue>
    </source>
</reference>
<dbReference type="EMBL" id="JAIWYP010000007">
    <property type="protein sequence ID" value="KAH3796632.1"/>
    <property type="molecule type" value="Genomic_DNA"/>
</dbReference>
<proteinExistence type="predicted"/>
<feature type="chain" id="PRO_5039622975" evidence="1">
    <location>
        <begin position="23"/>
        <end position="105"/>
    </location>
</feature>
<feature type="signal peptide" evidence="1">
    <location>
        <begin position="1"/>
        <end position="22"/>
    </location>
</feature>
<accession>A0A9D4FE67</accession>
<evidence type="ECO:0000256" key="1">
    <source>
        <dbReference type="SAM" id="SignalP"/>
    </source>
</evidence>
<gene>
    <name evidence="2" type="ORF">DPMN_150201</name>
</gene>
<name>A0A9D4FE67_DREPO</name>
<dbReference type="AlphaFoldDB" id="A0A9D4FE67"/>
<keyword evidence="1" id="KW-0732">Signal</keyword>